<comment type="caution">
    <text evidence="4">The sequence shown here is derived from an EMBL/GenBank/DDBJ whole genome shotgun (WGS) entry which is preliminary data.</text>
</comment>
<feature type="region of interest" description="Disordered" evidence="2">
    <location>
        <begin position="206"/>
        <end position="237"/>
    </location>
</feature>
<evidence type="ECO:0000256" key="2">
    <source>
        <dbReference type="SAM" id="MobiDB-lite"/>
    </source>
</evidence>
<comment type="similarity">
    <text evidence="1">Belongs to the KRI1 family.</text>
</comment>
<dbReference type="InParanoid" id="A0A4Q1BJS2"/>
<dbReference type="PANTHER" id="PTHR14490">
    <property type="entry name" value="ZINC FINGER, ZZ TYPE"/>
    <property type="match status" value="1"/>
</dbReference>
<feature type="compositionally biased region" description="Basic residues" evidence="2">
    <location>
        <begin position="707"/>
        <end position="716"/>
    </location>
</feature>
<dbReference type="AlphaFoldDB" id="A0A4Q1BJS2"/>
<feature type="region of interest" description="Disordered" evidence="2">
    <location>
        <begin position="317"/>
        <end position="359"/>
    </location>
</feature>
<dbReference type="OrthoDB" id="10252032at2759"/>
<feature type="compositionally biased region" description="Basic and acidic residues" evidence="2">
    <location>
        <begin position="629"/>
        <end position="658"/>
    </location>
</feature>
<feature type="region of interest" description="Disordered" evidence="2">
    <location>
        <begin position="86"/>
        <end position="112"/>
    </location>
</feature>
<organism evidence="4 5">
    <name type="scientific">Tremella mesenterica</name>
    <name type="common">Jelly fungus</name>
    <dbReference type="NCBI Taxonomy" id="5217"/>
    <lineage>
        <taxon>Eukaryota</taxon>
        <taxon>Fungi</taxon>
        <taxon>Dikarya</taxon>
        <taxon>Basidiomycota</taxon>
        <taxon>Agaricomycotina</taxon>
        <taxon>Tremellomycetes</taxon>
        <taxon>Tremellales</taxon>
        <taxon>Tremellaceae</taxon>
        <taxon>Tremella</taxon>
    </lineage>
</organism>
<feature type="region of interest" description="Disordered" evidence="2">
    <location>
        <begin position="1"/>
        <end position="56"/>
    </location>
</feature>
<dbReference type="GO" id="GO:0000447">
    <property type="term" value="P:endonucleolytic cleavage in ITS1 to separate SSU-rRNA from 5.8S rRNA and LSU-rRNA from tricistronic rRNA transcript (SSU-rRNA, 5.8S rRNA, LSU-rRNA)"/>
    <property type="evidence" value="ECO:0007669"/>
    <property type="project" value="TreeGrafter"/>
</dbReference>
<evidence type="ECO:0000259" key="3">
    <source>
        <dbReference type="Pfam" id="PF12936"/>
    </source>
</evidence>
<feature type="region of interest" description="Disordered" evidence="2">
    <location>
        <begin position="611"/>
        <end position="724"/>
    </location>
</feature>
<keyword evidence="5" id="KW-1185">Reference proteome</keyword>
<dbReference type="FunCoup" id="A0A4Q1BJS2">
    <property type="interactions" value="240"/>
</dbReference>
<sequence>MPKAGPSRPYRGQPPFPTQVKKHLPTPSSDSESDAGSDSSSEVEEDEDGDELTPALDAAILRTLHKIRNKQGVYEGEDVLANELKQAEQRARSLNLPSNTEKRTSEKPYLLADHHRESLLRGEREEAPEGLTHVQSQAKLRAETVDAFKALVKDDDEDEDGEGFVLQPRPVVEHERDQDEYRKFLLEMGGGEEEVRKLLGMGDQPLALALQEDENGEERQDSKVSDQKSSRNKRKNVKVKQDEDFLMNYILNRGWVEKPDNHIPTFEEITGEKKPLEGIDPDSAGPSHPWGALEEEDEFDERAEAFETEYNFRFEEPGASNIITHPRNIPSLVRRPDDTRKRKRAEKKAREAEKKAAEEEEIRRLKGFRRREIESEMERLKRDLGQGMDWAEVERLMEGDFDESQWENVIGRMLEQQGEDRADEQGEDDSKPVWDDMDDEEYDDPMEGTDENQDVDANTKYLDPLFEKRRSKKDRNTEDDDGDVPIEARAEKVKKALKAYRELDHEDKVSDIDGVLLPGLPMSESLSAWGAMTFVEDTDLEIGEMPTRFKYTKTAPATYGLTPAEILLATDAELNSIMSLKKLATYRKGGYGLEGQNLGRRVRELKEILAKRAAGEEEPPSTASKPRGHNQDRQREQDSGWPQRLERPTEGGVEDKGKRPGKRMGRNERMKKAAAALAEGSTVGGTQQHGVQVEEKSNEGEGEQREKKKRRKNKKKGIAEETGF</sequence>
<dbReference type="Pfam" id="PF05178">
    <property type="entry name" value="Kri1"/>
    <property type="match status" value="1"/>
</dbReference>
<dbReference type="Pfam" id="PF12936">
    <property type="entry name" value="Kri1_C"/>
    <property type="match status" value="1"/>
</dbReference>
<dbReference type="PANTHER" id="PTHR14490:SF5">
    <property type="entry name" value="PROTEIN KRI1 HOMOLOG"/>
    <property type="match status" value="1"/>
</dbReference>
<dbReference type="Proteomes" id="UP000289152">
    <property type="component" value="Unassembled WGS sequence"/>
</dbReference>
<name>A0A4Q1BJS2_TREME</name>
<feature type="compositionally biased region" description="Basic and acidic residues" evidence="2">
    <location>
        <begin position="692"/>
        <end position="706"/>
    </location>
</feature>
<feature type="region of interest" description="Disordered" evidence="2">
    <location>
        <begin position="409"/>
        <end position="486"/>
    </location>
</feature>
<reference evidence="4 5" key="1">
    <citation type="submission" date="2016-06" db="EMBL/GenBank/DDBJ databases">
        <title>Evolution of pathogenesis and genome organization in the Tremellales.</title>
        <authorList>
            <person name="Cuomo C."/>
            <person name="Litvintseva A."/>
            <person name="Heitman J."/>
            <person name="Chen Y."/>
            <person name="Sun S."/>
            <person name="Springer D."/>
            <person name="Dromer F."/>
            <person name="Young S."/>
            <person name="Zeng Q."/>
            <person name="Chapman S."/>
            <person name="Gujja S."/>
            <person name="Saif S."/>
            <person name="Birren B."/>
        </authorList>
    </citation>
    <scope>NUCLEOTIDE SEQUENCE [LARGE SCALE GENOMIC DNA]</scope>
    <source>
        <strain evidence="4 5">ATCC 28783</strain>
    </source>
</reference>
<feature type="compositionally biased region" description="Acidic residues" evidence="2">
    <location>
        <begin position="435"/>
        <end position="454"/>
    </location>
</feature>
<feature type="compositionally biased region" description="Basic and acidic residues" evidence="2">
    <location>
        <begin position="348"/>
        <end position="359"/>
    </location>
</feature>
<evidence type="ECO:0000313" key="4">
    <source>
        <dbReference type="EMBL" id="RXK37989.1"/>
    </source>
</evidence>
<dbReference type="GO" id="GO:0005730">
    <property type="term" value="C:nucleolus"/>
    <property type="evidence" value="ECO:0007669"/>
    <property type="project" value="TreeGrafter"/>
</dbReference>
<dbReference type="InterPro" id="IPR018034">
    <property type="entry name" value="Kri1"/>
</dbReference>
<feature type="compositionally biased region" description="Basic and acidic residues" evidence="2">
    <location>
        <begin position="217"/>
        <end position="229"/>
    </location>
</feature>
<dbReference type="STRING" id="5217.A0A4Q1BJS2"/>
<dbReference type="GO" id="GO:0030686">
    <property type="term" value="C:90S preribosome"/>
    <property type="evidence" value="ECO:0007669"/>
    <property type="project" value="TreeGrafter"/>
</dbReference>
<protein>
    <recommendedName>
        <fullName evidence="3">Kri1-like C-terminal domain-containing protein</fullName>
    </recommendedName>
</protein>
<accession>A0A4Q1BJS2</accession>
<evidence type="ECO:0000256" key="1">
    <source>
        <dbReference type="ARBA" id="ARBA00007473"/>
    </source>
</evidence>
<gene>
    <name evidence="4" type="ORF">M231_04775</name>
</gene>
<dbReference type="EMBL" id="SDIL01000056">
    <property type="protein sequence ID" value="RXK37989.1"/>
    <property type="molecule type" value="Genomic_DNA"/>
</dbReference>
<feature type="region of interest" description="Disordered" evidence="2">
    <location>
        <begin position="271"/>
        <end position="298"/>
    </location>
</feature>
<dbReference type="InterPro" id="IPR024626">
    <property type="entry name" value="Kri1-like_C"/>
</dbReference>
<feature type="compositionally biased region" description="Basic and acidic residues" evidence="2">
    <location>
        <begin position="100"/>
        <end position="112"/>
    </location>
</feature>
<proteinExistence type="inferred from homology"/>
<feature type="compositionally biased region" description="Acidic residues" evidence="2">
    <location>
        <begin position="31"/>
        <end position="51"/>
    </location>
</feature>
<evidence type="ECO:0000313" key="5">
    <source>
        <dbReference type="Proteomes" id="UP000289152"/>
    </source>
</evidence>
<dbReference type="VEuPathDB" id="FungiDB:TREMEDRAFT_67737"/>
<feature type="domain" description="Kri1-like C-terminal" evidence="3">
    <location>
        <begin position="539"/>
        <end position="591"/>
    </location>
</feature>
<feature type="compositionally biased region" description="Basic and acidic residues" evidence="2">
    <location>
        <begin position="418"/>
        <end position="434"/>
    </location>
</feature>